<sequence>MASRDCLERDIRTLTSALCRLSALPRSPPSWKHPEYNAKPYSHIATLLLWDGMGQEEMNLVFNGVSMREHFALFALQRLPLAESGIRVASTRFVGNPELSLPSLFESGQDSSRIVDLMTHFTDVVRILRAFCGLELAEADRESRQSQCLIFLIQRSLGNITQRLHKPKQLYGVVDFPWWNIFNAWKYDQDDCMSPREFPLKPETVLIFNALSPDLLPVANSVAIDGILAPKCVAALAVLLDVIDAKITTCQSPARTQDDWEKLNTTLRMLYSLLYETDILRHIFHHESFSRFLLSRVKSPGDGKRQADGPHFFKKLQAVTAWQRAVLILSSTKIIRAGVPIQLNIVSLPSAGATMVPIMNLVKELYPSRTLPHIKAYLGRLAPLQDVLTFPAHHSADIMGVLMAADSCLKPSSARGPRRMWALKECMLQILSTCKSCCYACDKLTMLLTVDFPTLPSSPPSFIFVPWSPPSGTPIKVLRQLREDLMVEFKRHLDYAASDWSAEEPSKVPSKVRRSYDQLSVLQNIESLEDICM</sequence>
<reference evidence="1" key="1">
    <citation type="submission" date="2020-05" db="EMBL/GenBank/DDBJ databases">
        <title>Mycena genomes resolve the evolution of fungal bioluminescence.</title>
        <authorList>
            <person name="Tsai I.J."/>
        </authorList>
    </citation>
    <scope>NUCLEOTIDE SEQUENCE</scope>
    <source>
        <strain evidence="1">110903Hualien_Pintung</strain>
    </source>
</reference>
<dbReference type="AlphaFoldDB" id="A0A8H6T122"/>
<proteinExistence type="predicted"/>
<evidence type="ECO:0000313" key="1">
    <source>
        <dbReference type="EMBL" id="KAF7308407.1"/>
    </source>
</evidence>
<protein>
    <submittedName>
        <fullName evidence="1">Uncharacterized protein</fullName>
    </submittedName>
</protein>
<dbReference type="OrthoDB" id="3065631at2759"/>
<dbReference type="Proteomes" id="UP000613580">
    <property type="component" value="Unassembled WGS sequence"/>
</dbReference>
<accession>A0A8H6T122</accession>
<gene>
    <name evidence="1" type="ORF">HMN09_00689500</name>
</gene>
<evidence type="ECO:0000313" key="2">
    <source>
        <dbReference type="Proteomes" id="UP000613580"/>
    </source>
</evidence>
<keyword evidence="2" id="KW-1185">Reference proteome</keyword>
<comment type="caution">
    <text evidence="1">The sequence shown here is derived from an EMBL/GenBank/DDBJ whole genome shotgun (WGS) entry which is preliminary data.</text>
</comment>
<dbReference type="EMBL" id="JACAZE010000008">
    <property type="protein sequence ID" value="KAF7308407.1"/>
    <property type="molecule type" value="Genomic_DNA"/>
</dbReference>
<name>A0A8H6T122_MYCCL</name>
<organism evidence="1 2">
    <name type="scientific">Mycena chlorophos</name>
    <name type="common">Agaric fungus</name>
    <name type="synonym">Agaricus chlorophos</name>
    <dbReference type="NCBI Taxonomy" id="658473"/>
    <lineage>
        <taxon>Eukaryota</taxon>
        <taxon>Fungi</taxon>
        <taxon>Dikarya</taxon>
        <taxon>Basidiomycota</taxon>
        <taxon>Agaricomycotina</taxon>
        <taxon>Agaricomycetes</taxon>
        <taxon>Agaricomycetidae</taxon>
        <taxon>Agaricales</taxon>
        <taxon>Marasmiineae</taxon>
        <taxon>Mycenaceae</taxon>
        <taxon>Mycena</taxon>
    </lineage>
</organism>